<evidence type="ECO:0000256" key="14">
    <source>
        <dbReference type="SAM" id="MobiDB-lite"/>
    </source>
</evidence>
<proteinExistence type="predicted"/>
<dbReference type="GO" id="GO:0098703">
    <property type="term" value="P:calcium ion import across plasma membrane"/>
    <property type="evidence" value="ECO:0007669"/>
    <property type="project" value="TreeGrafter"/>
</dbReference>
<keyword evidence="6 15" id="KW-0812">Transmembrane</keyword>
<keyword evidence="18" id="KW-1185">Reference proteome</keyword>
<dbReference type="GO" id="GO:0005886">
    <property type="term" value="C:plasma membrane"/>
    <property type="evidence" value="ECO:0007669"/>
    <property type="project" value="UniProtKB-SubCell"/>
</dbReference>
<evidence type="ECO:0000256" key="8">
    <source>
        <dbReference type="ARBA" id="ARBA00022837"/>
    </source>
</evidence>
<keyword evidence="12" id="KW-0407">Ion channel</keyword>
<keyword evidence="13" id="KW-0040">ANK repeat</keyword>
<evidence type="ECO:0000256" key="6">
    <source>
        <dbReference type="ARBA" id="ARBA00022692"/>
    </source>
</evidence>
<feature type="compositionally biased region" description="Basic and acidic residues" evidence="14">
    <location>
        <begin position="860"/>
        <end position="903"/>
    </location>
</feature>
<dbReference type="SUPFAM" id="SSF48403">
    <property type="entry name" value="Ankyrin repeat"/>
    <property type="match status" value="1"/>
</dbReference>
<dbReference type="SMART" id="SM00248">
    <property type="entry name" value="ANK"/>
    <property type="match status" value="5"/>
</dbReference>
<evidence type="ECO:0000313" key="17">
    <source>
        <dbReference type="EMBL" id="KAK2177712.1"/>
    </source>
</evidence>
<feature type="transmembrane region" description="Helical" evidence="15">
    <location>
        <begin position="656"/>
        <end position="679"/>
    </location>
</feature>
<dbReference type="PROSITE" id="PS50297">
    <property type="entry name" value="ANK_REP_REGION"/>
    <property type="match status" value="2"/>
</dbReference>
<organism evidence="17 18">
    <name type="scientific">Ridgeia piscesae</name>
    <name type="common">Tubeworm</name>
    <dbReference type="NCBI Taxonomy" id="27915"/>
    <lineage>
        <taxon>Eukaryota</taxon>
        <taxon>Metazoa</taxon>
        <taxon>Spiralia</taxon>
        <taxon>Lophotrochozoa</taxon>
        <taxon>Annelida</taxon>
        <taxon>Polychaeta</taxon>
        <taxon>Sedentaria</taxon>
        <taxon>Canalipalpata</taxon>
        <taxon>Sabellida</taxon>
        <taxon>Siboglinidae</taxon>
        <taxon>Ridgeia</taxon>
    </lineage>
</organism>
<keyword evidence="3" id="KW-1003">Cell membrane</keyword>
<dbReference type="Pfam" id="PF00520">
    <property type="entry name" value="Ion_trans"/>
    <property type="match status" value="1"/>
</dbReference>
<evidence type="ECO:0000256" key="1">
    <source>
        <dbReference type="ARBA" id="ARBA00004651"/>
    </source>
</evidence>
<dbReference type="InterPro" id="IPR005821">
    <property type="entry name" value="Ion_trans_dom"/>
</dbReference>
<evidence type="ECO:0000256" key="12">
    <source>
        <dbReference type="ARBA" id="ARBA00023303"/>
    </source>
</evidence>
<keyword evidence="10" id="KW-0406">Ion transport</keyword>
<dbReference type="Gene3D" id="1.25.40.20">
    <property type="entry name" value="Ankyrin repeat-containing domain"/>
    <property type="match status" value="1"/>
</dbReference>
<name>A0AAD9NP79_RIDPI</name>
<comment type="subcellular location">
    <subcellularLocation>
        <location evidence="1">Cell membrane</location>
        <topology evidence="1">Multi-pass membrane protein</topology>
    </subcellularLocation>
</comment>
<evidence type="ECO:0000256" key="10">
    <source>
        <dbReference type="ARBA" id="ARBA00023065"/>
    </source>
</evidence>
<dbReference type="InterPro" id="IPR036770">
    <property type="entry name" value="Ankyrin_rpt-contain_sf"/>
</dbReference>
<evidence type="ECO:0000256" key="2">
    <source>
        <dbReference type="ARBA" id="ARBA00022448"/>
    </source>
</evidence>
<dbReference type="InterPro" id="IPR024862">
    <property type="entry name" value="TRPV"/>
</dbReference>
<keyword evidence="9 15" id="KW-1133">Transmembrane helix</keyword>
<dbReference type="InterPro" id="IPR002110">
    <property type="entry name" value="Ankyrin_rpt"/>
</dbReference>
<feature type="transmembrane region" description="Helical" evidence="15">
    <location>
        <begin position="391"/>
        <end position="414"/>
    </location>
</feature>
<evidence type="ECO:0000256" key="13">
    <source>
        <dbReference type="PROSITE-ProRule" id="PRU00023"/>
    </source>
</evidence>
<evidence type="ECO:0000256" key="15">
    <source>
        <dbReference type="SAM" id="Phobius"/>
    </source>
</evidence>
<feature type="region of interest" description="Disordered" evidence="14">
    <location>
        <begin position="845"/>
        <end position="922"/>
    </location>
</feature>
<evidence type="ECO:0000259" key="16">
    <source>
        <dbReference type="Pfam" id="PF00520"/>
    </source>
</evidence>
<dbReference type="PANTHER" id="PTHR10582">
    <property type="entry name" value="TRANSIENT RECEPTOR POTENTIAL ION CHANNEL PROTEIN"/>
    <property type="match status" value="1"/>
</dbReference>
<feature type="transmembrane region" description="Helical" evidence="15">
    <location>
        <begin position="426"/>
        <end position="444"/>
    </location>
</feature>
<reference evidence="17" key="1">
    <citation type="journal article" date="2023" name="Mol. Biol. Evol.">
        <title>Third-Generation Sequencing Reveals the Adaptive Role of the Epigenome in Three Deep-Sea Polychaetes.</title>
        <authorList>
            <person name="Perez M."/>
            <person name="Aroh O."/>
            <person name="Sun Y."/>
            <person name="Lan Y."/>
            <person name="Juniper S.K."/>
            <person name="Young C.R."/>
            <person name="Angers B."/>
            <person name="Qian P.Y."/>
        </authorList>
    </citation>
    <scope>NUCLEOTIDE SEQUENCE</scope>
    <source>
        <strain evidence="17">R07B-5</strain>
    </source>
</reference>
<evidence type="ECO:0000256" key="9">
    <source>
        <dbReference type="ARBA" id="ARBA00022989"/>
    </source>
</evidence>
<keyword evidence="11 15" id="KW-0472">Membrane</keyword>
<dbReference type="AlphaFoldDB" id="A0AAD9NP79"/>
<keyword evidence="4" id="KW-0109">Calcium transport</keyword>
<feature type="transmembrane region" description="Helical" evidence="15">
    <location>
        <begin position="617"/>
        <end position="635"/>
    </location>
</feature>
<dbReference type="GO" id="GO:0005262">
    <property type="term" value="F:calcium channel activity"/>
    <property type="evidence" value="ECO:0007669"/>
    <property type="project" value="UniProtKB-KW"/>
</dbReference>
<dbReference type="PANTHER" id="PTHR10582:SF33">
    <property type="entry name" value="TRANSIENT RECEPTOR POTENTIAL CHANNEL PYREXIA"/>
    <property type="match status" value="1"/>
</dbReference>
<evidence type="ECO:0000256" key="5">
    <source>
        <dbReference type="ARBA" id="ARBA00022673"/>
    </source>
</evidence>
<dbReference type="Pfam" id="PF12796">
    <property type="entry name" value="Ank_2"/>
    <property type="match status" value="1"/>
</dbReference>
<gene>
    <name evidence="17" type="ORF">NP493_583g02067</name>
</gene>
<sequence length="922" mass="106244">MNGKEDKVKKRKGKSRVAPTRTGDGGDLHEMEEKQPRNNKSTAKMFRMGGMDKNKLNVISNIKAGTAHWRKYVTSKRKTTAQGGDSGFDRRKTGGIGLTFDVEEVDVCDASLTSTQKHIVVAHNRNLIEYFARLAQSSDDTESINLEYVETVLKNGADIDCTDKYGQSIFHEAARTWHLDVAKFLLEHGANLDQADNYGRTPLHIAAAVDYPEMVKFLIANGANKEARTKGEQQTPVHFAARNDACLSLKALIKCDCQYKEVRDYKSRTPLQVAAELDRSETARLLLELDDPAVAGVEDYTGQSAIAWMITKMPTVAKIALSQFHSTDRANRKQYYYLNKLDPKKSDDKRDVHPQTPLQVIVMYKQLELVTHTAVTRLLKIKWTKFGMYRAILNTLINLVFILLWSAFGMILDFNERYDYKLPSQWWRIVLLAFAVILTGWQILDELREFYQSRQHHNNWKNWRESELKKDMKYCHPRWPEEQKYLQQEIENLDDVNPQYFNDFWNIFDWICYTLLFVSLLTHIIDVSTHTTFRARVHVRIMAITIILLWLRLMKNLRAFTKLGPFIVMLGHMTADVAMFLCLYIQFFIPFACAFWMVFGGTRIPEEALNFQNASDFSMSVAGLGTPGSLMFSLFRLTLVDDYDFDGMKQIDSVMCYILVGAWLALSAILMLNLLIALLTDTFHRVYDNAKANAIMQKAIFILSIEDRLSPEEIPEEDFYDDDATDEAMDEDLKKVTFQIKKEEETGDDENGSEASMQQNLTSCKVTIDHFEKTVASLQSDVKGVHDQQMDMADRFHHDLNSMADRFQHDLNSMADRFQRDLNSIKSLLNKLIFQQQQQEFSHAGDVLLDRPTTGRGGLTRHDSLMMRRPTRTDTDADEEWRKSEQKRKEDLEQLRQQLEDKRRLSRPNSLPPTGKCNTPDS</sequence>
<feature type="transmembrane region" description="Helical" evidence="15">
    <location>
        <begin position="537"/>
        <end position="554"/>
    </location>
</feature>
<accession>A0AAD9NP79</accession>
<evidence type="ECO:0000256" key="7">
    <source>
        <dbReference type="ARBA" id="ARBA00022737"/>
    </source>
</evidence>
<keyword evidence="5" id="KW-0107">Calcium channel</keyword>
<dbReference type="Gene3D" id="1.10.287.70">
    <property type="match status" value="1"/>
</dbReference>
<feature type="transmembrane region" description="Helical" evidence="15">
    <location>
        <begin position="575"/>
        <end position="597"/>
    </location>
</feature>
<protein>
    <recommendedName>
        <fullName evidence="16">Ion transport domain-containing protein</fullName>
    </recommendedName>
</protein>
<keyword evidence="8" id="KW-0106">Calcium</keyword>
<feature type="compositionally biased region" description="Basic and acidic residues" evidence="14">
    <location>
        <begin position="24"/>
        <end position="36"/>
    </location>
</feature>
<feature type="domain" description="Ion transport" evidence="16">
    <location>
        <begin position="401"/>
        <end position="690"/>
    </location>
</feature>
<evidence type="ECO:0000256" key="11">
    <source>
        <dbReference type="ARBA" id="ARBA00023136"/>
    </source>
</evidence>
<feature type="transmembrane region" description="Helical" evidence="15">
    <location>
        <begin position="507"/>
        <end position="525"/>
    </location>
</feature>
<evidence type="ECO:0000256" key="3">
    <source>
        <dbReference type="ARBA" id="ARBA00022475"/>
    </source>
</evidence>
<feature type="repeat" description="ANK" evidence="13">
    <location>
        <begin position="198"/>
        <end position="230"/>
    </location>
</feature>
<dbReference type="PROSITE" id="PS50088">
    <property type="entry name" value="ANK_REPEAT"/>
    <property type="match status" value="2"/>
</dbReference>
<feature type="region of interest" description="Disordered" evidence="14">
    <location>
        <begin position="1"/>
        <end position="40"/>
    </location>
</feature>
<keyword evidence="2" id="KW-0813">Transport</keyword>
<keyword evidence="7" id="KW-0677">Repeat</keyword>
<dbReference type="EMBL" id="JAODUO010000583">
    <property type="protein sequence ID" value="KAK2177712.1"/>
    <property type="molecule type" value="Genomic_DNA"/>
</dbReference>
<evidence type="ECO:0000256" key="4">
    <source>
        <dbReference type="ARBA" id="ARBA00022568"/>
    </source>
</evidence>
<evidence type="ECO:0000313" key="18">
    <source>
        <dbReference type="Proteomes" id="UP001209878"/>
    </source>
</evidence>
<comment type="caution">
    <text evidence="17">The sequence shown here is derived from an EMBL/GenBank/DDBJ whole genome shotgun (WGS) entry which is preliminary data.</text>
</comment>
<feature type="repeat" description="ANK" evidence="13">
    <location>
        <begin position="165"/>
        <end position="197"/>
    </location>
</feature>
<dbReference type="Proteomes" id="UP001209878">
    <property type="component" value="Unassembled WGS sequence"/>
</dbReference>